<feature type="region of interest" description="Disordered" evidence="1">
    <location>
        <begin position="1"/>
        <end position="29"/>
    </location>
</feature>
<proteinExistence type="predicted"/>
<sequence>MLGLDYSSSDDDADTDVAEGVGKGVAEEDQSAVLAVKSVKPTGGLPSAAAMFSNEAETVERELSSTRAAAGAPTTIGTKRTAPTPALNPRPAQQKYSKSLGKINTLLPPQLKGRANKPTQDLEAFGIRTKKKAPARE</sequence>
<dbReference type="Proteomes" id="UP000001568">
    <property type="component" value="Chromosome 14"/>
</dbReference>
<feature type="compositionally biased region" description="Acidic residues" evidence="1">
    <location>
        <begin position="8"/>
        <end position="17"/>
    </location>
</feature>
<evidence type="ECO:0000313" key="3">
    <source>
        <dbReference type="Proteomes" id="UP000001568"/>
    </source>
</evidence>
<protein>
    <submittedName>
        <fullName evidence="2">Uncharacterized protein</fullName>
    </submittedName>
</protein>
<dbReference type="OrthoDB" id="498672at2759"/>
<dbReference type="AlphaFoldDB" id="A4S7R4"/>
<feature type="region of interest" description="Disordered" evidence="1">
    <location>
        <begin position="64"/>
        <end position="137"/>
    </location>
</feature>
<dbReference type="HOGENOM" id="CLU_1868562_0_0_1"/>
<keyword evidence="3" id="KW-1185">Reference proteome</keyword>
<dbReference type="EMBL" id="CP000594">
    <property type="protein sequence ID" value="ABO99793.1"/>
    <property type="molecule type" value="Genomic_DNA"/>
</dbReference>
<dbReference type="GeneID" id="5005475"/>
<dbReference type="KEGG" id="olu:OSTLU_27590"/>
<evidence type="ECO:0000313" key="2">
    <source>
        <dbReference type="EMBL" id="ABO99793.1"/>
    </source>
</evidence>
<accession>A4S7R4</accession>
<gene>
    <name evidence="2" type="ORF">OSTLU_27590</name>
</gene>
<organism evidence="2 3">
    <name type="scientific">Ostreococcus lucimarinus (strain CCE9901)</name>
    <dbReference type="NCBI Taxonomy" id="436017"/>
    <lineage>
        <taxon>Eukaryota</taxon>
        <taxon>Viridiplantae</taxon>
        <taxon>Chlorophyta</taxon>
        <taxon>Mamiellophyceae</taxon>
        <taxon>Mamiellales</taxon>
        <taxon>Bathycoccaceae</taxon>
        <taxon>Ostreococcus</taxon>
    </lineage>
</organism>
<dbReference type="RefSeq" id="XP_001421500.1">
    <property type="nucleotide sequence ID" value="XM_001421463.1"/>
</dbReference>
<reference evidence="2 3" key="1">
    <citation type="journal article" date="2007" name="Proc. Natl. Acad. Sci. U.S.A.">
        <title>The tiny eukaryote Ostreococcus provides genomic insights into the paradox of plankton speciation.</title>
        <authorList>
            <person name="Palenik B."/>
            <person name="Grimwood J."/>
            <person name="Aerts A."/>
            <person name="Rouze P."/>
            <person name="Salamov A."/>
            <person name="Putnam N."/>
            <person name="Dupont C."/>
            <person name="Jorgensen R."/>
            <person name="Derelle E."/>
            <person name="Rombauts S."/>
            <person name="Zhou K."/>
            <person name="Otillar R."/>
            <person name="Merchant S.S."/>
            <person name="Podell S."/>
            <person name="Gaasterland T."/>
            <person name="Napoli C."/>
            <person name="Gendler K."/>
            <person name="Manuell A."/>
            <person name="Tai V."/>
            <person name="Vallon O."/>
            <person name="Piganeau G."/>
            <person name="Jancek S."/>
            <person name="Heijde M."/>
            <person name="Jabbari K."/>
            <person name="Bowler C."/>
            <person name="Lohr M."/>
            <person name="Robbens S."/>
            <person name="Werner G."/>
            <person name="Dubchak I."/>
            <person name="Pazour G.J."/>
            <person name="Ren Q."/>
            <person name="Paulsen I."/>
            <person name="Delwiche C."/>
            <person name="Schmutz J."/>
            <person name="Rokhsar D."/>
            <person name="Van de Peer Y."/>
            <person name="Moreau H."/>
            <person name="Grigoriev I.V."/>
        </authorList>
    </citation>
    <scope>NUCLEOTIDE SEQUENCE [LARGE SCALE GENOMIC DNA]</scope>
    <source>
        <strain evidence="2 3">CCE9901</strain>
    </source>
</reference>
<name>A4S7R4_OSTLU</name>
<evidence type="ECO:0000256" key="1">
    <source>
        <dbReference type="SAM" id="MobiDB-lite"/>
    </source>
</evidence>
<dbReference type="Gramene" id="ABO99793">
    <property type="protein sequence ID" value="ABO99793"/>
    <property type="gene ID" value="OSTLU_27590"/>
</dbReference>
<feature type="compositionally biased region" description="Basic residues" evidence="1">
    <location>
        <begin position="128"/>
        <end position="137"/>
    </location>
</feature>